<dbReference type="InterPro" id="IPR043519">
    <property type="entry name" value="NT_sf"/>
</dbReference>
<reference evidence="2" key="1">
    <citation type="submission" date="2023-07" db="EMBL/GenBank/DDBJ databases">
        <title>30 novel species of actinomycetes from the DSMZ collection.</title>
        <authorList>
            <person name="Nouioui I."/>
        </authorList>
    </citation>
    <scope>NUCLEOTIDE SEQUENCE [LARGE SCALE GENOMIC DNA]</scope>
    <source>
        <strain evidence="2">DSM 42041</strain>
    </source>
</reference>
<gene>
    <name evidence="1" type="ORF">RM572_27070</name>
</gene>
<evidence type="ECO:0000313" key="2">
    <source>
        <dbReference type="Proteomes" id="UP001183414"/>
    </source>
</evidence>
<proteinExistence type="predicted"/>
<dbReference type="RefSeq" id="WP_311676018.1">
    <property type="nucleotide sequence ID" value="NZ_JAVREQ010000037.1"/>
</dbReference>
<name>A0ABU2NZL1_9ACTN</name>
<accession>A0ABU2NZL1</accession>
<organism evidence="1 2">
    <name type="scientific">Streptomyces hazeniae</name>
    <dbReference type="NCBI Taxonomy" id="3075538"/>
    <lineage>
        <taxon>Bacteria</taxon>
        <taxon>Bacillati</taxon>
        <taxon>Actinomycetota</taxon>
        <taxon>Actinomycetes</taxon>
        <taxon>Kitasatosporales</taxon>
        <taxon>Streptomycetaceae</taxon>
        <taxon>Streptomyces</taxon>
    </lineage>
</organism>
<comment type="caution">
    <text evidence="1">The sequence shown here is derived from an EMBL/GenBank/DDBJ whole genome shotgun (WGS) entry which is preliminary data.</text>
</comment>
<dbReference type="SUPFAM" id="SSF81301">
    <property type="entry name" value="Nucleotidyltransferase"/>
    <property type="match status" value="1"/>
</dbReference>
<protein>
    <submittedName>
        <fullName evidence="1">Nucleotidyltransferase domain-containing protein</fullName>
    </submittedName>
</protein>
<dbReference type="EMBL" id="JAVREQ010000037">
    <property type="protein sequence ID" value="MDT0382425.1"/>
    <property type="molecule type" value="Genomic_DNA"/>
</dbReference>
<sequence>MIDRLECGEWPVHLVEDVHLFGSYARGALSPGDVDVVVQHSTDRRWLDESLHAMINGRDSYTSLKQGLRGRARGMSLQFQERDSLRDEGFELMLLWRKGEPFDLARERLERLPVDPAAGSAPRDHMLPVFEAMAQIPPHPVRIQLWELHQAQRIHVARIDLADAEPADTEAAHHLRRRWTESSPLRRAGASAVAHLEREGVSPDQVELHGRRLSGPDRGVQCFIDLGWRYFRCLSRYLEDGQSWMEVPRPHRTKPLEALLIQPRRPGAVAS</sequence>
<dbReference type="Proteomes" id="UP001183414">
    <property type="component" value="Unassembled WGS sequence"/>
</dbReference>
<keyword evidence="2" id="KW-1185">Reference proteome</keyword>
<evidence type="ECO:0000313" key="1">
    <source>
        <dbReference type="EMBL" id="MDT0382425.1"/>
    </source>
</evidence>